<evidence type="ECO:0000256" key="4">
    <source>
        <dbReference type="RuleBase" id="RU362116"/>
    </source>
</evidence>
<gene>
    <name evidence="8" type="ORF">BV394_05355</name>
</gene>
<dbReference type="GO" id="GO:0071978">
    <property type="term" value="P:bacterial-type flagellum-dependent swarming motility"/>
    <property type="evidence" value="ECO:0007669"/>
    <property type="project" value="TreeGrafter"/>
</dbReference>
<dbReference type="NCBIfam" id="TIGR02490">
    <property type="entry name" value="flgF"/>
    <property type="match status" value="1"/>
</dbReference>
<dbReference type="AlphaFoldDB" id="A0A1U7DH48"/>
<keyword evidence="8" id="KW-0969">Cilium</keyword>
<dbReference type="InterPro" id="IPR053967">
    <property type="entry name" value="LlgE_F_G-like_D1"/>
</dbReference>
<dbReference type="InterPro" id="IPR012836">
    <property type="entry name" value="FlgF"/>
</dbReference>
<keyword evidence="8" id="KW-0282">Flagellum</keyword>
<name>A0A1U7DH48_9RHOB</name>
<feature type="domain" description="Flagellar basal-body/hook protein C-terminal" evidence="6">
    <location>
        <begin position="197"/>
        <end position="241"/>
    </location>
</feature>
<dbReference type="PANTHER" id="PTHR30435">
    <property type="entry name" value="FLAGELLAR PROTEIN"/>
    <property type="match status" value="1"/>
</dbReference>
<dbReference type="GO" id="GO:0030694">
    <property type="term" value="C:bacterial-type flagellum basal body, rod"/>
    <property type="evidence" value="ECO:0007669"/>
    <property type="project" value="UniProtKB-UniRule"/>
</dbReference>
<dbReference type="RefSeq" id="WP_076979236.1">
    <property type="nucleotide sequence ID" value="NZ_CP019124.1"/>
</dbReference>
<feature type="domain" description="Flagellar hook protein FlgE/F/G-like D1" evidence="7">
    <location>
        <begin position="82"/>
        <end position="150"/>
    </location>
</feature>
<dbReference type="OrthoDB" id="9804559at2"/>
<evidence type="ECO:0000256" key="2">
    <source>
        <dbReference type="ARBA" id="ARBA00009677"/>
    </source>
</evidence>
<dbReference type="InterPro" id="IPR020013">
    <property type="entry name" value="Flagellar_FlgE/F/G"/>
</dbReference>
<feature type="domain" description="Flagellar basal body rod protein N-terminal" evidence="5">
    <location>
        <begin position="14"/>
        <end position="35"/>
    </location>
</feature>
<dbReference type="InterPro" id="IPR010930">
    <property type="entry name" value="Flg_bb/hook_C_dom"/>
</dbReference>
<comment type="similarity">
    <text evidence="2 4">Belongs to the flagella basal body rod proteins family.</text>
</comment>
<evidence type="ECO:0000313" key="9">
    <source>
        <dbReference type="Proteomes" id="UP000187266"/>
    </source>
</evidence>
<evidence type="ECO:0000259" key="7">
    <source>
        <dbReference type="Pfam" id="PF22692"/>
    </source>
</evidence>
<dbReference type="PANTHER" id="PTHR30435:SF19">
    <property type="entry name" value="FLAGELLAR BASAL-BODY ROD PROTEIN FLGG"/>
    <property type="match status" value="1"/>
</dbReference>
<dbReference type="Proteomes" id="UP000187266">
    <property type="component" value="Chromosome"/>
</dbReference>
<accession>A0A2M9DF07</accession>
<dbReference type="SUPFAM" id="SSF117143">
    <property type="entry name" value="Flagellar hook protein flgE"/>
    <property type="match status" value="1"/>
</dbReference>
<keyword evidence="8" id="KW-0966">Cell projection</keyword>
<dbReference type="InterPro" id="IPR037925">
    <property type="entry name" value="FlgE/F/G-like"/>
</dbReference>
<evidence type="ECO:0000313" key="8">
    <source>
        <dbReference type="EMBL" id="APX89213.1"/>
    </source>
</evidence>
<dbReference type="EMBL" id="CP019124">
    <property type="protein sequence ID" value="APX89213.1"/>
    <property type="molecule type" value="Genomic_DNA"/>
</dbReference>
<dbReference type="STRING" id="1267768.BV394_05355"/>
<keyword evidence="3 4" id="KW-0975">Bacterial flagellum</keyword>
<dbReference type="InterPro" id="IPR001444">
    <property type="entry name" value="Flag_bb_rod_N"/>
</dbReference>
<dbReference type="Pfam" id="PF00460">
    <property type="entry name" value="Flg_bb_rod"/>
    <property type="match status" value="1"/>
</dbReference>
<organism evidence="8 9">
    <name type="scientific">Brevirhabdus pacifica</name>
    <dbReference type="NCBI Taxonomy" id="1267768"/>
    <lineage>
        <taxon>Bacteria</taxon>
        <taxon>Pseudomonadati</taxon>
        <taxon>Pseudomonadota</taxon>
        <taxon>Alphaproteobacteria</taxon>
        <taxon>Rhodobacterales</taxon>
        <taxon>Paracoccaceae</taxon>
        <taxon>Brevirhabdus</taxon>
    </lineage>
</organism>
<protein>
    <recommendedName>
        <fullName evidence="4">Flagellar basal-body rod protein FlgF</fullName>
    </recommendedName>
</protein>
<reference evidence="8 9" key="1">
    <citation type="submission" date="2017-01" db="EMBL/GenBank/DDBJ databases">
        <title>Genomic analysis of Xuhuaishuia manganoxidans DY6-4.</title>
        <authorList>
            <person name="Wang X."/>
        </authorList>
    </citation>
    <scope>NUCLEOTIDE SEQUENCE [LARGE SCALE GENOMIC DNA]</scope>
    <source>
        <strain evidence="8 9">DY6-4</strain>
    </source>
</reference>
<dbReference type="Pfam" id="PF22692">
    <property type="entry name" value="LlgE_F_G_D1"/>
    <property type="match status" value="1"/>
</dbReference>
<evidence type="ECO:0000259" key="6">
    <source>
        <dbReference type="Pfam" id="PF06429"/>
    </source>
</evidence>
<proteinExistence type="inferred from homology"/>
<dbReference type="Pfam" id="PF06429">
    <property type="entry name" value="Flg_bbr_C"/>
    <property type="match status" value="1"/>
</dbReference>
<evidence type="ECO:0000256" key="1">
    <source>
        <dbReference type="ARBA" id="ARBA00004117"/>
    </source>
</evidence>
<evidence type="ECO:0000259" key="5">
    <source>
        <dbReference type="Pfam" id="PF00460"/>
    </source>
</evidence>
<accession>A0A1U7DH48</accession>
<dbReference type="NCBIfam" id="TIGR03506">
    <property type="entry name" value="FlgEFG_subfam"/>
    <property type="match status" value="1"/>
</dbReference>
<sequence length="247" mass="26296">MDNSTFVSLSLATAMRRDMDVTANNIANANTPGFRGERVLFESLIMDEQNGDKGTAFVLDSGSYVDTRQGMLTQTGNPLDIALQGNAWLSYRTDTGQMAYGRDGRLTMDAQGNLVTVSGAQVLDVGGNPVALPPDLEGPVSISADGTISAPGRGTLGRLGLYDLPDEQGLERIGSGLFVAAEGRPAVATPAIDTKVVQGAIEGSNVQPIIEMTRMMAIQKAYDRAVKLMGGEDELRRDALRRLGKQF</sequence>
<keyword evidence="9" id="KW-1185">Reference proteome</keyword>
<comment type="subunit">
    <text evidence="4">The basal body constitutes a major portion of the flagellar organelle and consists of five rings (E,L,P,S, and M) mounted on a central rod. The rod consists of about 26 subunits of FlgG in the distal portion, and FlgB, FlgC and FlgF are thought to build up the proximal portion of the rod with about 6 subunits each.</text>
</comment>
<comment type="subcellular location">
    <subcellularLocation>
        <location evidence="1 4">Bacterial flagellum basal body</location>
    </subcellularLocation>
</comment>
<evidence type="ECO:0000256" key="3">
    <source>
        <dbReference type="ARBA" id="ARBA00023143"/>
    </source>
</evidence>